<sequence length="203" mass="21585">MGKSEEPPAYEADTNKAGSSTGEGNQSEGHPCNPDTRLLPEGFVDQYDHNYKRHFYVDTRANPPRSSWLHPSDESRHGYASPSGPPPGHQGYHQQGYHQQTYQQPMMQQPMMMQQQPMMMQQPMMGGGRMGGFGMGPMGAGLLGGGAGMLGGMALMSGMDNMQDHAYEDGYMQGQMNDGGDGGGGGDYGGGDFGGGDMGGGDF</sequence>
<evidence type="ECO:0000313" key="3">
    <source>
        <dbReference type="Proteomes" id="UP000232875"/>
    </source>
</evidence>
<name>A0A2N1J9K6_9BASI</name>
<reference evidence="2 3" key="1">
    <citation type="submission" date="2017-10" db="EMBL/GenBank/DDBJ databases">
        <title>A novel species of cold-tolerant Malassezia isolated from bats.</title>
        <authorList>
            <person name="Lorch J.M."/>
            <person name="Palmer J.M."/>
            <person name="Vanderwolf K.J."/>
            <person name="Schmidt K.Z."/>
            <person name="Verant M.L."/>
            <person name="Weller T.J."/>
            <person name="Blehert D.S."/>
        </authorList>
    </citation>
    <scope>NUCLEOTIDE SEQUENCE [LARGE SCALE GENOMIC DNA]</scope>
    <source>
        <strain evidence="2 3">NWHC:44797-103</strain>
    </source>
</reference>
<keyword evidence="3" id="KW-1185">Reference proteome</keyword>
<feature type="region of interest" description="Disordered" evidence="1">
    <location>
        <begin position="61"/>
        <end position="98"/>
    </location>
</feature>
<evidence type="ECO:0000256" key="1">
    <source>
        <dbReference type="SAM" id="MobiDB-lite"/>
    </source>
</evidence>
<gene>
    <name evidence="2" type="ORF">MVES_002927</name>
</gene>
<feature type="region of interest" description="Disordered" evidence="1">
    <location>
        <begin position="1"/>
        <end position="44"/>
    </location>
</feature>
<dbReference type="STRING" id="2020962.A0A2N1J9K6"/>
<proteinExistence type="predicted"/>
<dbReference type="OrthoDB" id="2367685at2759"/>
<evidence type="ECO:0000313" key="2">
    <source>
        <dbReference type="EMBL" id="PKI83225.1"/>
    </source>
</evidence>
<feature type="compositionally biased region" description="Low complexity" evidence="1">
    <location>
        <begin position="89"/>
        <end position="98"/>
    </location>
</feature>
<dbReference type="AlphaFoldDB" id="A0A2N1J9K6"/>
<feature type="region of interest" description="Disordered" evidence="1">
    <location>
        <begin position="179"/>
        <end position="203"/>
    </location>
</feature>
<dbReference type="Proteomes" id="UP000232875">
    <property type="component" value="Unassembled WGS sequence"/>
</dbReference>
<feature type="compositionally biased region" description="Polar residues" evidence="1">
    <location>
        <begin position="16"/>
        <end position="28"/>
    </location>
</feature>
<organism evidence="2 3">
    <name type="scientific">Malassezia vespertilionis</name>
    <dbReference type="NCBI Taxonomy" id="2020962"/>
    <lineage>
        <taxon>Eukaryota</taxon>
        <taxon>Fungi</taxon>
        <taxon>Dikarya</taxon>
        <taxon>Basidiomycota</taxon>
        <taxon>Ustilaginomycotina</taxon>
        <taxon>Malasseziomycetes</taxon>
        <taxon>Malasseziales</taxon>
        <taxon>Malasseziaceae</taxon>
        <taxon>Malassezia</taxon>
    </lineage>
</organism>
<accession>A0A2N1J9K6</accession>
<protein>
    <recommendedName>
        <fullName evidence="4">WW domain-containing protein</fullName>
    </recommendedName>
</protein>
<dbReference type="EMBL" id="KZ454992">
    <property type="protein sequence ID" value="PKI83225.1"/>
    <property type="molecule type" value="Genomic_DNA"/>
</dbReference>
<evidence type="ECO:0008006" key="4">
    <source>
        <dbReference type="Google" id="ProtNLM"/>
    </source>
</evidence>